<feature type="region of interest" description="Disordered" evidence="1">
    <location>
        <begin position="613"/>
        <end position="645"/>
    </location>
</feature>
<dbReference type="PANTHER" id="PTHR31605">
    <property type="entry name" value="GLYCEROL-3-PHOSPHATE O-ACYLTRANSFERASE 1"/>
    <property type="match status" value="1"/>
</dbReference>
<evidence type="ECO:0000313" key="5">
    <source>
        <dbReference type="Proteomes" id="UP000011777"/>
    </source>
</evidence>
<dbReference type="PANTHER" id="PTHR31605:SF0">
    <property type="entry name" value="GLYCEROL-3-PHOSPHATE O-ACYLTRANSFERASE 1"/>
    <property type="match status" value="1"/>
</dbReference>
<dbReference type="OMA" id="IMALGCM"/>
<gene>
    <name evidence="4" type="ORF">G210_5243</name>
</gene>
<evidence type="ECO:0000256" key="2">
    <source>
        <dbReference type="SAM" id="Phobius"/>
    </source>
</evidence>
<dbReference type="SMART" id="SM00563">
    <property type="entry name" value="PlsC"/>
    <property type="match status" value="1"/>
</dbReference>
<protein>
    <submittedName>
        <fullName evidence="4">Putative glycerol-3-phosphate acyltransferase</fullName>
    </submittedName>
</protein>
<dbReference type="GO" id="GO:0016287">
    <property type="term" value="F:glycerone-phosphate O-acyltransferase activity"/>
    <property type="evidence" value="ECO:0007669"/>
    <property type="project" value="TreeGrafter"/>
</dbReference>
<keyword evidence="5" id="KW-1185">Reference proteome</keyword>
<reference evidence="4 5" key="1">
    <citation type="submission" date="2013-02" db="EMBL/GenBank/DDBJ databases">
        <title>Genome sequence of Candida maltosa Xu316, a potential industrial strain for xylitol and ethanol production.</title>
        <authorList>
            <person name="Yu J."/>
            <person name="Wang Q."/>
            <person name="Geng X."/>
            <person name="Bao W."/>
            <person name="He P."/>
            <person name="Cai J."/>
        </authorList>
    </citation>
    <scope>NUCLEOTIDE SEQUENCE [LARGE SCALE GENOMIC DNA]</scope>
    <source>
        <strain evidence="5">Xu316</strain>
    </source>
</reference>
<dbReference type="HOGENOM" id="CLU_007860_1_0_1"/>
<dbReference type="GO" id="GO:0004366">
    <property type="term" value="F:glycerol-3-phosphate O-acyltransferase activity"/>
    <property type="evidence" value="ECO:0007669"/>
    <property type="project" value="TreeGrafter"/>
</dbReference>
<name>M3IZZ0_CANMX</name>
<keyword evidence="2" id="KW-0812">Transmembrane</keyword>
<keyword evidence="4" id="KW-0012">Acyltransferase</keyword>
<organism evidence="4 5">
    <name type="scientific">Candida maltosa (strain Xu316)</name>
    <name type="common">Yeast</name>
    <dbReference type="NCBI Taxonomy" id="1245528"/>
    <lineage>
        <taxon>Eukaryota</taxon>
        <taxon>Fungi</taxon>
        <taxon>Dikarya</taxon>
        <taxon>Ascomycota</taxon>
        <taxon>Saccharomycotina</taxon>
        <taxon>Pichiomycetes</taxon>
        <taxon>Debaryomycetaceae</taxon>
        <taxon>Candida/Lodderomyces clade</taxon>
        <taxon>Candida</taxon>
    </lineage>
</organism>
<dbReference type="eggNOG" id="ENOG502QQ2N">
    <property type="taxonomic scope" value="Eukaryota"/>
</dbReference>
<keyword evidence="2" id="KW-1133">Transmembrane helix</keyword>
<dbReference type="Proteomes" id="UP000011777">
    <property type="component" value="Unassembled WGS sequence"/>
</dbReference>
<evidence type="ECO:0000313" key="4">
    <source>
        <dbReference type="EMBL" id="EMG45178.1"/>
    </source>
</evidence>
<dbReference type="OrthoDB" id="2427554at2759"/>
<dbReference type="Pfam" id="PF01553">
    <property type="entry name" value="Acyltransferase"/>
    <property type="match status" value="1"/>
</dbReference>
<dbReference type="AlphaFoldDB" id="M3IZZ0"/>
<dbReference type="EMBL" id="AOGT01002943">
    <property type="protein sequence ID" value="EMG45178.1"/>
    <property type="molecule type" value="Genomic_DNA"/>
</dbReference>
<feature type="transmembrane region" description="Helical" evidence="2">
    <location>
        <begin position="500"/>
        <end position="519"/>
    </location>
</feature>
<dbReference type="InterPro" id="IPR052744">
    <property type="entry name" value="GPAT/DAPAT"/>
</dbReference>
<dbReference type="GO" id="GO:0008654">
    <property type="term" value="P:phospholipid biosynthetic process"/>
    <property type="evidence" value="ECO:0007669"/>
    <property type="project" value="TreeGrafter"/>
</dbReference>
<dbReference type="SUPFAM" id="SSF69593">
    <property type="entry name" value="Glycerol-3-phosphate (1)-acyltransferase"/>
    <property type="match status" value="1"/>
</dbReference>
<accession>M3IZZ0</accession>
<dbReference type="STRING" id="1245528.M3IZZ0"/>
<dbReference type="CDD" id="cd07992">
    <property type="entry name" value="LPLAT_AAK14816-like"/>
    <property type="match status" value="1"/>
</dbReference>
<feature type="domain" description="Phospholipid/glycerol acyltransferase" evidence="3">
    <location>
        <begin position="55"/>
        <end position="265"/>
    </location>
</feature>
<keyword evidence="2" id="KW-0472">Membrane</keyword>
<feature type="transmembrane region" description="Helical" evidence="2">
    <location>
        <begin position="467"/>
        <end position="488"/>
    </location>
</feature>
<proteinExistence type="predicted"/>
<comment type="caution">
    <text evidence="4">The sequence shown here is derived from an EMBL/GenBank/DDBJ whole genome shotgun (WGS) entry which is preliminary data.</text>
</comment>
<feature type="transmembrane region" description="Helical" evidence="2">
    <location>
        <begin position="409"/>
        <end position="435"/>
    </location>
</feature>
<sequence length="704" mass="80154">MSTKKETHLIYEKPKWYRLAIYDSLLWFLSIVFDCFFREIKPRGAFKIPREGPVIFVAAPHHNQFVDPIILMNQVNNEAHRRISFLIAAKSYKLKAVGTMAKCQLSIPVVRPQDNLVSGSGKIFIDFDKDPLVVIGKGTKFTTECMVKGLLALPQSLGAIEIAEIVSDTELKLRKEFKNSDKIKKLLSQGTSFKRADKVDQKEVYQMVFDHLKDDGCLGIFPEGGSHDRPDLLPLKAGVAVMALGAMDHYPECNVKIVPCGMNYFNAHKFRSRAVVEFGDPIEIPKELVKKYSNPETNREAVKELLDLITTGLKAVTVTCEDYETLMLIQAVRRLYAGNFAQQLPLPLIVEMNRRLVIGYEHFKNIPKVQEIKERVITYNKFLKTLHLPDHHVESCSDRTHKITLLPIFFIRLFKVVFLFILALPGAILFSPVFYSSKLISKQKAKEALANSVVKIKANDVIATWKILVSLGIAPVVYSFYATIGTYYCSTHDYFSHWKLFWVWIFLYICGVLVTYSALITGEQGMDLLKSIRPLYLSITSGSSIKELKKMRHELSEEITELVNTYGPQLFPNDFNLLELQKSLNINNDVNYVDSDEEEDRKTEELRNRRIAKRKAEKKKREQEGIVEDEESLKHSSSMSDGVSLLNSDNSLSNLPMFSDYVLHQNAKNPDLVLEPQSNFASRINSTVNMHAAVSLLPHQDVLH</sequence>
<keyword evidence="4" id="KW-0808">Transferase</keyword>
<dbReference type="InterPro" id="IPR002123">
    <property type="entry name" value="Plipid/glycerol_acylTrfase"/>
</dbReference>
<evidence type="ECO:0000256" key="1">
    <source>
        <dbReference type="SAM" id="MobiDB-lite"/>
    </source>
</evidence>
<evidence type="ECO:0000259" key="3">
    <source>
        <dbReference type="SMART" id="SM00563"/>
    </source>
</evidence>